<dbReference type="InterPro" id="IPR012341">
    <property type="entry name" value="6hp_glycosidase-like_sf"/>
</dbReference>
<dbReference type="STRING" id="3750.A0A498JL56"/>
<comment type="caution">
    <text evidence="6">The sequence shown here is derived from an EMBL/GenBank/DDBJ whole genome shotgun (WGS) entry which is preliminary data.</text>
</comment>
<evidence type="ECO:0000256" key="3">
    <source>
        <dbReference type="ARBA" id="ARBA00023295"/>
    </source>
</evidence>
<dbReference type="GO" id="GO:0005993">
    <property type="term" value="P:trehalose catabolic process"/>
    <property type="evidence" value="ECO:0007669"/>
    <property type="project" value="TreeGrafter"/>
</dbReference>
<reference evidence="6 7" key="1">
    <citation type="submission" date="2018-10" db="EMBL/GenBank/DDBJ databases">
        <title>A high-quality apple genome assembly.</title>
        <authorList>
            <person name="Hu J."/>
        </authorList>
    </citation>
    <scope>NUCLEOTIDE SEQUENCE [LARGE SCALE GENOMIC DNA]</scope>
    <source>
        <strain evidence="7">cv. HFTH1</strain>
        <tissue evidence="6">Young leaf</tissue>
    </source>
</reference>
<dbReference type="PRINTS" id="PR00744">
    <property type="entry name" value="GLHYDRLASE37"/>
</dbReference>
<proteinExistence type="inferred from homology"/>
<dbReference type="SUPFAM" id="SSF48208">
    <property type="entry name" value="Six-hairpin glycosidases"/>
    <property type="match status" value="2"/>
</dbReference>
<sequence>MPESRFPNCDNSSPFPFLSSLLFLLLVMTTTTVAKASTMTGAKAPPPCVSDSGPVKPTTPLVAFLEKLQETALATFGKKDFDPKYYVDLSLKLELPATQKAFDQLPRSAGGSVSAKDLKEYVDEYFGGAGEDMVVAEPVDFVPEPEGFLPKVKHPEVRAWALEVHSLWKNLSRKVCGGVHKKPELHTLLPLPEQFVIPGSRFREVYYWDSYWVIRGLLASKMYDTAKNIVTNLLSLIEEYGYVLNGARTYYANRSQPPLLSAMVHEIYKRTGDVELARKALPALMKEHEFWNSGIHKVIVQDSEAQNHTLSRYYAMWNTPRPESSTIDKELASNISNPFEKQQFYREVASTAETGWDFSTRWMMNHSDFTTLATTWILPVDLNAFLLRARLSIPNKRSPCISYYLQTLQSALSMEHDIAFLAKVTGDSKISERFLKASEARHKAIKAVFWDAKKGQWLDYWLNRNTCNEEDHTWEACNQNQNVYASNFVPLWLEPFYSDASVVEKVTKSLRSSGLICPAGIATSLTNSTQQWDFPNGWAPLQHMIVEGLLNSGLEEAKSMAEDIAARWIRTNYVAFQKTHTMHEKYDVRECGATGGGGEYIPQTGFGWSNGVALAFLEEFGWPQDRKIDCDP</sequence>
<protein>
    <recommendedName>
        <fullName evidence="4">Trehalase</fullName>
        <ecNumber evidence="4">3.2.1.28</ecNumber>
    </recommendedName>
    <alternativeName>
        <fullName evidence="4">Alpha-trehalose glucohydrolase</fullName>
    </alternativeName>
</protein>
<evidence type="ECO:0000256" key="2">
    <source>
        <dbReference type="ARBA" id="ARBA00022801"/>
    </source>
</evidence>
<dbReference type="EMBL" id="RDQH01000332">
    <property type="protein sequence ID" value="RXH95786.1"/>
    <property type="molecule type" value="Genomic_DNA"/>
</dbReference>
<dbReference type="PANTHER" id="PTHR23403">
    <property type="entry name" value="TREHALASE"/>
    <property type="match status" value="1"/>
</dbReference>
<gene>
    <name evidence="6" type="ORF">DVH24_008286</name>
</gene>
<keyword evidence="7" id="KW-1185">Reference proteome</keyword>
<evidence type="ECO:0000256" key="1">
    <source>
        <dbReference type="ARBA" id="ARBA00005615"/>
    </source>
</evidence>
<keyword evidence="5" id="KW-0732">Signal</keyword>
<dbReference type="AlphaFoldDB" id="A0A498JL56"/>
<evidence type="ECO:0000313" key="7">
    <source>
        <dbReference type="Proteomes" id="UP000290289"/>
    </source>
</evidence>
<feature type="chain" id="PRO_5019775291" description="Trehalase" evidence="5">
    <location>
        <begin position="37"/>
        <end position="632"/>
    </location>
</feature>
<keyword evidence="3 4" id="KW-0326">Glycosidase</keyword>
<dbReference type="Proteomes" id="UP000290289">
    <property type="component" value="Chromosome 6"/>
</dbReference>
<dbReference type="EC" id="3.2.1.28" evidence="4"/>
<organism evidence="6 7">
    <name type="scientific">Malus domestica</name>
    <name type="common">Apple</name>
    <name type="synonym">Pyrus malus</name>
    <dbReference type="NCBI Taxonomy" id="3750"/>
    <lineage>
        <taxon>Eukaryota</taxon>
        <taxon>Viridiplantae</taxon>
        <taxon>Streptophyta</taxon>
        <taxon>Embryophyta</taxon>
        <taxon>Tracheophyta</taxon>
        <taxon>Spermatophyta</taxon>
        <taxon>Magnoliopsida</taxon>
        <taxon>eudicotyledons</taxon>
        <taxon>Gunneridae</taxon>
        <taxon>Pentapetalae</taxon>
        <taxon>rosids</taxon>
        <taxon>fabids</taxon>
        <taxon>Rosales</taxon>
        <taxon>Rosaceae</taxon>
        <taxon>Amygdaloideae</taxon>
        <taxon>Maleae</taxon>
        <taxon>Malus</taxon>
    </lineage>
</organism>
<accession>A0A498JL56</accession>
<dbReference type="Gene3D" id="1.50.10.10">
    <property type="match status" value="2"/>
</dbReference>
<dbReference type="PROSITE" id="PS00928">
    <property type="entry name" value="TREHALASE_2"/>
    <property type="match status" value="1"/>
</dbReference>
<dbReference type="InterPro" id="IPR001661">
    <property type="entry name" value="Glyco_hydro_37"/>
</dbReference>
<comment type="catalytic activity">
    <reaction evidence="4">
        <text>alpha,alpha-trehalose + H2O = alpha-D-glucose + beta-D-glucose</text>
        <dbReference type="Rhea" id="RHEA:32675"/>
        <dbReference type="ChEBI" id="CHEBI:15377"/>
        <dbReference type="ChEBI" id="CHEBI:15903"/>
        <dbReference type="ChEBI" id="CHEBI:16551"/>
        <dbReference type="ChEBI" id="CHEBI:17925"/>
        <dbReference type="EC" id="3.2.1.28"/>
    </reaction>
</comment>
<evidence type="ECO:0000313" key="6">
    <source>
        <dbReference type="EMBL" id="RXH95786.1"/>
    </source>
</evidence>
<dbReference type="PANTHER" id="PTHR23403:SF1">
    <property type="entry name" value="TREHALASE"/>
    <property type="match status" value="1"/>
</dbReference>
<feature type="signal peptide" evidence="5">
    <location>
        <begin position="1"/>
        <end position="36"/>
    </location>
</feature>
<dbReference type="InterPro" id="IPR018232">
    <property type="entry name" value="Glyco_hydro_37_CS"/>
</dbReference>
<name>A0A498JL56_MALDO</name>
<dbReference type="Pfam" id="PF01204">
    <property type="entry name" value="Trehalase"/>
    <property type="match status" value="1"/>
</dbReference>
<dbReference type="GO" id="GO:0004555">
    <property type="term" value="F:alpha,alpha-trehalase activity"/>
    <property type="evidence" value="ECO:0007669"/>
    <property type="project" value="UniProtKB-EC"/>
</dbReference>
<evidence type="ECO:0000256" key="5">
    <source>
        <dbReference type="SAM" id="SignalP"/>
    </source>
</evidence>
<comment type="similarity">
    <text evidence="1 4">Belongs to the glycosyl hydrolase 37 family.</text>
</comment>
<evidence type="ECO:0000256" key="4">
    <source>
        <dbReference type="RuleBase" id="RU361180"/>
    </source>
</evidence>
<dbReference type="InterPro" id="IPR008928">
    <property type="entry name" value="6-hairpin_glycosidase_sf"/>
</dbReference>
<keyword evidence="2 4" id="KW-0378">Hydrolase</keyword>